<keyword evidence="2" id="KW-0812">Transmembrane</keyword>
<protein>
    <submittedName>
        <fullName evidence="4">Uncharacterized protein</fullName>
    </submittedName>
</protein>
<organism evidence="3 4">
    <name type="scientific">Panagrolaimus davidi</name>
    <dbReference type="NCBI Taxonomy" id="227884"/>
    <lineage>
        <taxon>Eukaryota</taxon>
        <taxon>Metazoa</taxon>
        <taxon>Ecdysozoa</taxon>
        <taxon>Nematoda</taxon>
        <taxon>Chromadorea</taxon>
        <taxon>Rhabditida</taxon>
        <taxon>Tylenchina</taxon>
        <taxon>Panagrolaimomorpha</taxon>
        <taxon>Panagrolaimoidea</taxon>
        <taxon>Panagrolaimidae</taxon>
        <taxon>Panagrolaimus</taxon>
    </lineage>
</organism>
<feature type="compositionally biased region" description="Low complexity" evidence="1">
    <location>
        <begin position="20"/>
        <end position="35"/>
    </location>
</feature>
<feature type="transmembrane region" description="Helical" evidence="2">
    <location>
        <begin position="73"/>
        <end position="95"/>
    </location>
</feature>
<reference evidence="4" key="1">
    <citation type="submission" date="2022-11" db="UniProtKB">
        <authorList>
            <consortium name="WormBaseParasite"/>
        </authorList>
    </citation>
    <scope>IDENTIFICATION</scope>
</reference>
<evidence type="ECO:0000256" key="1">
    <source>
        <dbReference type="SAM" id="MobiDB-lite"/>
    </source>
</evidence>
<evidence type="ECO:0000313" key="3">
    <source>
        <dbReference type="Proteomes" id="UP000887578"/>
    </source>
</evidence>
<feature type="region of interest" description="Disordered" evidence="1">
    <location>
        <begin position="16"/>
        <end position="35"/>
    </location>
</feature>
<evidence type="ECO:0000313" key="4">
    <source>
        <dbReference type="WBParaSite" id="PDA_v2.g31248.t1"/>
    </source>
</evidence>
<dbReference type="Proteomes" id="UP000887578">
    <property type="component" value="Unplaced"/>
</dbReference>
<evidence type="ECO:0000256" key="2">
    <source>
        <dbReference type="SAM" id="Phobius"/>
    </source>
</evidence>
<proteinExistence type="predicted"/>
<keyword evidence="3" id="KW-1185">Reference proteome</keyword>
<dbReference type="WBParaSite" id="PDA_v2.g31248.t1">
    <property type="protein sequence ID" value="PDA_v2.g31248.t1"/>
    <property type="gene ID" value="PDA_v2.g31248"/>
</dbReference>
<sequence>MDPNTNCSYLALGSYPWGQPLPTNAPPTTTTTMQQPMGTVTSSLTTQTTTAAGTGNNNSSTTSTLSTTTTSTAIPTFTFTVGSLILLVVCFVANIN</sequence>
<keyword evidence="2" id="KW-1133">Transmembrane helix</keyword>
<feature type="region of interest" description="Disordered" evidence="1">
    <location>
        <begin position="41"/>
        <end position="68"/>
    </location>
</feature>
<dbReference type="AlphaFoldDB" id="A0A914QH78"/>
<accession>A0A914QH78</accession>
<name>A0A914QH78_9BILA</name>
<keyword evidence="2" id="KW-0472">Membrane</keyword>